<protein>
    <submittedName>
        <fullName evidence="1">Uncharacterized protein</fullName>
    </submittedName>
</protein>
<gene>
    <name evidence="1" type="ORF">LCGC14_2961630</name>
</gene>
<evidence type="ECO:0000313" key="1">
    <source>
        <dbReference type="EMBL" id="KKK66680.1"/>
    </source>
</evidence>
<sequence length="57" mass="6620">VLMWFSRKPGEDSAGIMLRGVKLTIYNQEYINSNPVQRLVIAVLRLNVFIDDVEIQR</sequence>
<reference evidence="1" key="1">
    <citation type="journal article" date="2015" name="Nature">
        <title>Complex archaea that bridge the gap between prokaryotes and eukaryotes.</title>
        <authorList>
            <person name="Spang A."/>
            <person name="Saw J.H."/>
            <person name="Jorgensen S.L."/>
            <person name="Zaremba-Niedzwiedzka K."/>
            <person name="Martijn J."/>
            <person name="Lind A.E."/>
            <person name="van Eijk R."/>
            <person name="Schleper C."/>
            <person name="Guy L."/>
            <person name="Ettema T.J."/>
        </authorList>
    </citation>
    <scope>NUCLEOTIDE SEQUENCE</scope>
</reference>
<dbReference type="AlphaFoldDB" id="A0A0F8XZD9"/>
<dbReference type="EMBL" id="LAZR01059967">
    <property type="protein sequence ID" value="KKK66680.1"/>
    <property type="molecule type" value="Genomic_DNA"/>
</dbReference>
<name>A0A0F8XZD9_9ZZZZ</name>
<feature type="non-terminal residue" evidence="1">
    <location>
        <position position="1"/>
    </location>
</feature>
<comment type="caution">
    <text evidence="1">The sequence shown here is derived from an EMBL/GenBank/DDBJ whole genome shotgun (WGS) entry which is preliminary data.</text>
</comment>
<accession>A0A0F8XZD9</accession>
<proteinExistence type="predicted"/>
<organism evidence="1">
    <name type="scientific">marine sediment metagenome</name>
    <dbReference type="NCBI Taxonomy" id="412755"/>
    <lineage>
        <taxon>unclassified sequences</taxon>
        <taxon>metagenomes</taxon>
        <taxon>ecological metagenomes</taxon>
    </lineage>
</organism>